<dbReference type="EMBL" id="AP024355">
    <property type="protein sequence ID" value="BCR06949.1"/>
    <property type="molecule type" value="Genomic_DNA"/>
</dbReference>
<accession>A0ABM8HY39</accession>
<protein>
    <recommendedName>
        <fullName evidence="3">Rho termination factor N-terminal domain-containing protein</fullName>
    </recommendedName>
</protein>
<evidence type="ECO:0008006" key="3">
    <source>
        <dbReference type="Google" id="ProtNLM"/>
    </source>
</evidence>
<sequence>MNVTEIRDRAKNAGVKQAAKLRKADLIRAIQVIEGNQGCYGVEWRFSCGQADCCWRQDCLTPNPG</sequence>
<dbReference type="Proteomes" id="UP001319827">
    <property type="component" value="Chromosome"/>
</dbReference>
<evidence type="ECO:0000313" key="2">
    <source>
        <dbReference type="Proteomes" id="UP001319827"/>
    </source>
</evidence>
<reference evidence="1 2" key="1">
    <citation type="journal article" date="2016" name="C (Basel)">
        <title>Selective Growth of and Electricity Production by Marine Exoelectrogenic Bacteria in Self-Aggregated Hydrogel of Microbially Reduced Graphene Oxide.</title>
        <authorList>
            <person name="Yoshida N."/>
            <person name="Goto Y."/>
            <person name="Miyata Y."/>
        </authorList>
    </citation>
    <scope>NUCLEOTIDE SEQUENCE [LARGE SCALE GENOMIC DNA]</scope>
    <source>
        <strain evidence="1 2">NIT-T3</strain>
    </source>
</reference>
<dbReference type="RefSeq" id="WP_221250324.1">
    <property type="nucleotide sequence ID" value="NZ_AP024355.1"/>
</dbReference>
<reference evidence="1 2" key="2">
    <citation type="journal article" date="2021" name="Int. J. Syst. Evol. Microbiol.">
        <title>Isolation and Polyphasic Characterization of Desulfuromonas versatilis sp. Nov., an Electrogenic Bacteria Capable of Versatile Metabolism Isolated from a Graphene Oxide-Reducing Enrichment Culture.</title>
        <authorList>
            <person name="Xie L."/>
            <person name="Yoshida N."/>
            <person name="Ishii S."/>
            <person name="Meng L."/>
        </authorList>
    </citation>
    <scope>NUCLEOTIDE SEQUENCE [LARGE SCALE GENOMIC DNA]</scope>
    <source>
        <strain evidence="1 2">NIT-T3</strain>
    </source>
</reference>
<gene>
    <name evidence="1" type="ORF">DESUT3_40180</name>
</gene>
<name>A0ABM8HY39_9BACT</name>
<proteinExistence type="predicted"/>
<organism evidence="1 2">
    <name type="scientific">Desulfuromonas versatilis</name>
    <dbReference type="NCBI Taxonomy" id="2802975"/>
    <lineage>
        <taxon>Bacteria</taxon>
        <taxon>Pseudomonadati</taxon>
        <taxon>Thermodesulfobacteriota</taxon>
        <taxon>Desulfuromonadia</taxon>
        <taxon>Desulfuromonadales</taxon>
        <taxon>Desulfuromonadaceae</taxon>
        <taxon>Desulfuromonas</taxon>
    </lineage>
</organism>
<keyword evidence="2" id="KW-1185">Reference proteome</keyword>
<evidence type="ECO:0000313" key="1">
    <source>
        <dbReference type="EMBL" id="BCR06949.1"/>
    </source>
</evidence>